<dbReference type="GeneID" id="39872895"/>
<dbReference type="Proteomes" id="UP000236319">
    <property type="component" value="Unassembled WGS sequence"/>
</dbReference>
<protein>
    <submittedName>
        <fullName evidence="1">Excinuclease ABC subunit B, putative</fullName>
    </submittedName>
</protein>
<comment type="caution">
    <text evidence="1">The sequence shown here is derived from an EMBL/GenBank/DDBJ whole genome shotgun (WGS) entry which is preliminary data.</text>
</comment>
<accession>A0A2H6K805</accession>
<keyword evidence="2" id="KW-1185">Reference proteome</keyword>
<dbReference type="EMBL" id="BDSA01000001">
    <property type="protein sequence ID" value="GBE59125.1"/>
    <property type="molecule type" value="Genomic_DNA"/>
</dbReference>
<organism evidence="1 2">
    <name type="scientific">Babesia ovata</name>
    <dbReference type="NCBI Taxonomy" id="189622"/>
    <lineage>
        <taxon>Eukaryota</taxon>
        <taxon>Sar</taxon>
        <taxon>Alveolata</taxon>
        <taxon>Apicomplexa</taxon>
        <taxon>Aconoidasida</taxon>
        <taxon>Piroplasmida</taxon>
        <taxon>Babesiidae</taxon>
        <taxon>Babesia</taxon>
    </lineage>
</organism>
<gene>
    <name evidence="1" type="ORF">BOVATA_006180</name>
</gene>
<proteinExistence type="predicted"/>
<reference evidence="1 2" key="1">
    <citation type="journal article" date="2017" name="BMC Genomics">
        <title>Whole-genome assembly of Babesia ovata and comparative genomics between closely related pathogens.</title>
        <authorList>
            <person name="Yamagishi J."/>
            <person name="Asada M."/>
            <person name="Hakimi H."/>
            <person name="Tanaka T.Q."/>
            <person name="Sugimoto C."/>
            <person name="Kawazu S."/>
        </authorList>
    </citation>
    <scope>NUCLEOTIDE SEQUENCE [LARGE SCALE GENOMIC DNA]</scope>
    <source>
        <strain evidence="1 2">Miyake</strain>
    </source>
</reference>
<dbReference type="RefSeq" id="XP_028865368.1">
    <property type="nucleotide sequence ID" value="XM_029009535.1"/>
</dbReference>
<name>A0A2H6K805_9APIC</name>
<evidence type="ECO:0000313" key="1">
    <source>
        <dbReference type="EMBL" id="GBE59125.1"/>
    </source>
</evidence>
<sequence>MDLKSVKDKIKKGIWRKIVEFKVDKLDDLVKSDLVTLKGKILDHADTLEDQSASRIKTELGALAAQKKVWMVLTVSQIVQFSGRLRIFKV</sequence>
<dbReference type="AlphaFoldDB" id="A0A2H6K805"/>
<dbReference type="VEuPathDB" id="PiroplasmaDB:BOVATA_006180"/>
<evidence type="ECO:0000313" key="2">
    <source>
        <dbReference type="Proteomes" id="UP000236319"/>
    </source>
</evidence>